<feature type="chain" id="PRO_5004053595" evidence="1">
    <location>
        <begin position="21"/>
        <end position="127"/>
    </location>
</feature>
<proteinExistence type="evidence at transcript level"/>
<name>M4H269_PLEBA</name>
<evidence type="ECO:0000256" key="1">
    <source>
        <dbReference type="SAM" id="SignalP"/>
    </source>
</evidence>
<dbReference type="AlphaFoldDB" id="M4H269"/>
<keyword evidence="1" id="KW-0732">Signal</keyword>
<dbReference type="EMBL" id="JQ700371">
    <property type="protein sequence ID" value="AFK75471.1"/>
    <property type="molecule type" value="mRNA"/>
</dbReference>
<organism evidence="2">
    <name type="scientific">Pleurobrachia bachei</name>
    <name type="common">Sea gooseberry</name>
    <dbReference type="NCBI Taxonomy" id="34499"/>
    <lineage>
        <taxon>Eukaryota</taxon>
        <taxon>Metazoa</taxon>
        <taxon>Ctenophora</taxon>
        <taxon>Tentaculata</taxon>
        <taxon>Cydippida</taxon>
        <taxon>Pleurobrachiidae</taxon>
        <taxon>Pleurobrachia</taxon>
    </lineage>
</organism>
<sequence length="127" mass="14284">MFRAGISLLLLLVMLHGTMATYDSRCEGSWETKLFECLDMVSHNSALSRARRAPHVRGQTSISPIYITSHPSLTNTPLSLSGYTPFYLIWCESNTDATISDSKIDNDIMVLNQINLTIHPARRLRES</sequence>
<reference evidence="2" key="1">
    <citation type="submission" date="2012-02" db="EMBL/GenBank/DDBJ databases">
        <title>The genome of the ctenophore, Pleurobrachia bachei.</title>
        <authorList>
            <person name="Kohn A.B."/>
            <person name="Citarella M."/>
            <person name="Moroz L.L."/>
        </authorList>
    </citation>
    <scope>NUCLEOTIDE SEQUENCE</scope>
</reference>
<evidence type="ECO:0000313" key="2">
    <source>
        <dbReference type="EMBL" id="AFK75471.1"/>
    </source>
</evidence>
<accession>M4H269</accession>
<feature type="signal peptide" evidence="1">
    <location>
        <begin position="1"/>
        <end position="20"/>
    </location>
</feature>
<protein>
    <submittedName>
        <fullName evidence="2">Putative secretory peptide-61</fullName>
    </submittedName>
</protein>